<evidence type="ECO:0000313" key="4">
    <source>
        <dbReference type="Proteomes" id="UP000076481"/>
    </source>
</evidence>
<feature type="domain" description="UspA" evidence="2">
    <location>
        <begin position="8"/>
        <end position="133"/>
    </location>
</feature>
<dbReference type="PANTHER" id="PTHR46268">
    <property type="entry name" value="STRESS RESPONSE PROTEIN NHAX"/>
    <property type="match status" value="1"/>
</dbReference>
<dbReference type="InterPro" id="IPR006015">
    <property type="entry name" value="Universal_stress_UspA"/>
</dbReference>
<dbReference type="PRINTS" id="PR01438">
    <property type="entry name" value="UNVRSLSTRESS"/>
</dbReference>
<dbReference type="PANTHER" id="PTHR46268:SF6">
    <property type="entry name" value="UNIVERSAL STRESS PROTEIN UP12"/>
    <property type="match status" value="1"/>
</dbReference>
<dbReference type="CDD" id="cd00293">
    <property type="entry name" value="USP-like"/>
    <property type="match status" value="1"/>
</dbReference>
<organism evidence="3 4">
    <name type="scientific">Pelodictyon luteolum</name>
    <dbReference type="NCBI Taxonomy" id="1100"/>
    <lineage>
        <taxon>Bacteria</taxon>
        <taxon>Pseudomonadati</taxon>
        <taxon>Chlorobiota</taxon>
        <taxon>Chlorobiia</taxon>
        <taxon>Chlorobiales</taxon>
        <taxon>Chlorobiaceae</taxon>
        <taxon>Chlorobium/Pelodictyon group</taxon>
        <taxon>Pelodictyon</taxon>
    </lineage>
</organism>
<dbReference type="Proteomes" id="UP000076481">
    <property type="component" value="Unassembled WGS sequence"/>
</dbReference>
<reference evidence="3 4" key="1">
    <citation type="submission" date="2016-03" db="EMBL/GenBank/DDBJ databases">
        <title>Speciation and ecological success in dimly lit waters: horizontal gene transfer in a green sulfur bacteria bloom unveiled by metagenomic assembly.</title>
        <authorList>
            <person name="Llorens-Mares T."/>
            <person name="Liu Z."/>
            <person name="Allen L.Z."/>
            <person name="Rusch D.B."/>
            <person name="Craig M.T."/>
            <person name="Dupont C.L."/>
            <person name="Bryant D.A."/>
            <person name="Casamayor E.O."/>
        </authorList>
    </citation>
    <scope>NUCLEOTIDE SEQUENCE [LARGE SCALE GENOMIC DNA]</scope>
    <source>
        <strain evidence="3">CIII</strain>
    </source>
</reference>
<dbReference type="AlphaFoldDB" id="A0A165M9J3"/>
<dbReference type="Gene3D" id="3.40.50.620">
    <property type="entry name" value="HUPs"/>
    <property type="match status" value="1"/>
</dbReference>
<sequence length="157" mass="17477">MNRPCNSTVLCPVDFSADSDHTLQYLAGQHPEHGKLLVLHVAEDNGGDRETFLRKHLTRFSAYSELLAGSGWDVRFAVEYGTPAEVIIDFARKHEAQLIVMGSHGRNRMPRLLVGSTAETVLRQAHCPVSILRMPECVAEPMAGREEREFLPHSSNA</sequence>
<dbReference type="RefSeq" id="WP_303680919.1">
    <property type="nucleotide sequence ID" value="NZ_LVWG01000016.1"/>
</dbReference>
<gene>
    <name evidence="3" type="ORF">A3K90_00425</name>
</gene>
<dbReference type="Pfam" id="PF00582">
    <property type="entry name" value="Usp"/>
    <property type="match status" value="1"/>
</dbReference>
<proteinExistence type="inferred from homology"/>
<dbReference type="InterPro" id="IPR014729">
    <property type="entry name" value="Rossmann-like_a/b/a_fold"/>
</dbReference>
<comment type="caution">
    <text evidence="3">The sequence shown here is derived from an EMBL/GenBank/DDBJ whole genome shotgun (WGS) entry which is preliminary data.</text>
</comment>
<evidence type="ECO:0000313" key="3">
    <source>
        <dbReference type="EMBL" id="KZK74978.1"/>
    </source>
</evidence>
<protein>
    <submittedName>
        <fullName evidence="3">Universal stress protein</fullName>
    </submittedName>
</protein>
<evidence type="ECO:0000256" key="1">
    <source>
        <dbReference type="ARBA" id="ARBA00008791"/>
    </source>
</evidence>
<evidence type="ECO:0000259" key="2">
    <source>
        <dbReference type="Pfam" id="PF00582"/>
    </source>
</evidence>
<name>A0A165M9J3_PELLU</name>
<dbReference type="EMBL" id="LVWG01000016">
    <property type="protein sequence ID" value="KZK74978.1"/>
    <property type="molecule type" value="Genomic_DNA"/>
</dbReference>
<accession>A0A165M9J3</accession>
<dbReference type="SUPFAM" id="SSF52402">
    <property type="entry name" value="Adenine nucleotide alpha hydrolases-like"/>
    <property type="match status" value="1"/>
</dbReference>
<dbReference type="InterPro" id="IPR006016">
    <property type="entry name" value="UspA"/>
</dbReference>
<comment type="similarity">
    <text evidence="1">Belongs to the universal stress protein A family.</text>
</comment>